<keyword evidence="4" id="KW-1185">Reference proteome</keyword>
<protein>
    <recommendedName>
        <fullName evidence="2">DUF4145 domain-containing protein</fullName>
    </recommendedName>
</protein>
<accession>A0ABX3FQV9</accession>
<comment type="caution">
    <text evidence="3">The sequence shown here is derived from an EMBL/GenBank/DDBJ whole genome shotgun (WGS) entry which is preliminary data.</text>
</comment>
<dbReference type="Proteomes" id="UP000186206">
    <property type="component" value="Unassembled WGS sequence"/>
</dbReference>
<dbReference type="SUPFAM" id="SSF81901">
    <property type="entry name" value="HCP-like"/>
    <property type="match status" value="1"/>
</dbReference>
<feature type="region of interest" description="Disordered" evidence="1">
    <location>
        <begin position="506"/>
        <end position="530"/>
    </location>
</feature>
<reference evidence="3 4" key="1">
    <citation type="submission" date="2016-09" db="EMBL/GenBank/DDBJ databases">
        <title>Genomic Taxonomy of the Vibrionaceae.</title>
        <authorList>
            <person name="Gonzalez-Castillo A."/>
            <person name="Gomez-Gil B."/>
            <person name="Enciso-Ibarra K."/>
        </authorList>
    </citation>
    <scope>NUCLEOTIDE SEQUENCE [LARGE SCALE GENOMIC DNA]</scope>
    <source>
        <strain evidence="3 4">CAIM 1731</strain>
    </source>
</reference>
<organism evidence="3 4">
    <name type="scientific">Vibrio ponticus</name>
    <dbReference type="NCBI Taxonomy" id="265668"/>
    <lineage>
        <taxon>Bacteria</taxon>
        <taxon>Pseudomonadati</taxon>
        <taxon>Pseudomonadota</taxon>
        <taxon>Gammaproteobacteria</taxon>
        <taxon>Vibrionales</taxon>
        <taxon>Vibrionaceae</taxon>
        <taxon>Vibrio</taxon>
    </lineage>
</organism>
<evidence type="ECO:0000256" key="1">
    <source>
        <dbReference type="SAM" id="MobiDB-lite"/>
    </source>
</evidence>
<proteinExistence type="predicted"/>
<dbReference type="InterPro" id="IPR011990">
    <property type="entry name" value="TPR-like_helical_dom_sf"/>
</dbReference>
<dbReference type="RefSeq" id="WP_075647981.1">
    <property type="nucleotide sequence ID" value="NZ_AP019657.1"/>
</dbReference>
<evidence type="ECO:0000313" key="3">
    <source>
        <dbReference type="EMBL" id="OLQ95161.1"/>
    </source>
</evidence>
<feature type="domain" description="DUF4145" evidence="2">
    <location>
        <begin position="32"/>
        <end position="106"/>
    </location>
</feature>
<sequence>MHVQPHFENNTQDNFSFLKDGLEELYNQAVLAERYYFTDPQSSLAKMRLFVELACHELGKQFKLRPPVHGDLANKIKMLQASQRVDEWVIDEMNHLRYDGNRSVHMTEVNGAYIAKLSISRARMQKHMNSLYEIAHYVGQMVLGTPARCTYTWQEPNSCELSLFVADALKGSKEASFYLATRFYNELLEMSQQVGDTRWWRKEHYLDKQADLTYWLEKTHRLGHEQSWLLLAKCYANKLLQEESSRDAKLCFKQALNIDQSGEAAFEFGSYLIEREEHKLGVNYIRQAAEQGYHPALSSELSRAFKTKVQQSEWLELALEHRVPEAFTADVACKLKAFEAEQTESALKALRSSLVTAQARRAPAVGFFQSYVELTVNKVSDTQSARKKMVDEYPCMPTYLEVELLLFKQIAEDPAHYDLMLDIYHDALKQASDELGVADVKYSIVKHALVIAAEKFKLRAGVKTPKPIPTLLKEAADAGHAEARRFVNSAEGKAVLKKVGFTSQGKMQKDAAQKLKNKRKRKMVKKVKRK</sequence>
<evidence type="ECO:0000259" key="2">
    <source>
        <dbReference type="Pfam" id="PF13643"/>
    </source>
</evidence>
<dbReference type="EMBL" id="MJMI01000044">
    <property type="protein sequence ID" value="OLQ95161.1"/>
    <property type="molecule type" value="Genomic_DNA"/>
</dbReference>
<gene>
    <name evidence="3" type="ORF">BIY21_06840</name>
</gene>
<dbReference type="Pfam" id="PF13643">
    <property type="entry name" value="DUF4145"/>
    <property type="match status" value="1"/>
</dbReference>
<dbReference type="InterPro" id="IPR025285">
    <property type="entry name" value="DUF4145"/>
</dbReference>
<feature type="compositionally biased region" description="Basic residues" evidence="1">
    <location>
        <begin position="515"/>
        <end position="530"/>
    </location>
</feature>
<name>A0ABX3FQV9_9VIBR</name>
<dbReference type="Gene3D" id="1.25.40.10">
    <property type="entry name" value="Tetratricopeptide repeat domain"/>
    <property type="match status" value="1"/>
</dbReference>
<evidence type="ECO:0000313" key="4">
    <source>
        <dbReference type="Proteomes" id="UP000186206"/>
    </source>
</evidence>